<evidence type="ECO:0000313" key="2">
    <source>
        <dbReference type="EMBL" id="GGH77772.1"/>
    </source>
</evidence>
<gene>
    <name evidence="2" type="ORF">GCM10007362_22030</name>
</gene>
<name>A0ABQ1ZT50_9BACL</name>
<protein>
    <recommendedName>
        <fullName evidence="4">Lipoprotein</fullName>
    </recommendedName>
</protein>
<comment type="caution">
    <text evidence="2">The sequence shown here is derived from an EMBL/GenBank/DDBJ whole genome shotgun (WGS) entry which is preliminary data.</text>
</comment>
<sequence length="154" mass="16670">MYRRLMAALGIMALLGGCGNTTENASEPQAQTAKSDTAQASEMRDYEGEGDAWSAEYSMYVPEDGGRLRARLTASYEGAGPAPIGEVKYSYYGVDIESGSGGMVVKKAPENGVYLLRDLVTTEYRPDEAGSVELLLIWNNGKRSETIRLEPTEG</sequence>
<proteinExistence type="predicted"/>
<organism evidence="2 3">
    <name type="scientific">Saccharibacillus endophyticus</name>
    <dbReference type="NCBI Taxonomy" id="2060666"/>
    <lineage>
        <taxon>Bacteria</taxon>
        <taxon>Bacillati</taxon>
        <taxon>Bacillota</taxon>
        <taxon>Bacilli</taxon>
        <taxon>Bacillales</taxon>
        <taxon>Paenibacillaceae</taxon>
        <taxon>Saccharibacillus</taxon>
    </lineage>
</organism>
<reference evidence="3" key="1">
    <citation type="journal article" date="2019" name="Int. J. Syst. Evol. Microbiol.">
        <title>The Global Catalogue of Microorganisms (GCM) 10K type strain sequencing project: providing services to taxonomists for standard genome sequencing and annotation.</title>
        <authorList>
            <consortium name="The Broad Institute Genomics Platform"/>
            <consortium name="The Broad Institute Genome Sequencing Center for Infectious Disease"/>
            <person name="Wu L."/>
            <person name="Ma J."/>
        </authorList>
    </citation>
    <scope>NUCLEOTIDE SEQUENCE [LARGE SCALE GENOMIC DNA]</scope>
    <source>
        <strain evidence="3">CCM 8702</strain>
    </source>
</reference>
<dbReference type="Proteomes" id="UP000605427">
    <property type="component" value="Unassembled WGS sequence"/>
</dbReference>
<accession>A0ABQ1ZT50</accession>
<evidence type="ECO:0008006" key="4">
    <source>
        <dbReference type="Google" id="ProtNLM"/>
    </source>
</evidence>
<evidence type="ECO:0000313" key="3">
    <source>
        <dbReference type="Proteomes" id="UP000605427"/>
    </source>
</evidence>
<dbReference type="PROSITE" id="PS51257">
    <property type="entry name" value="PROKAR_LIPOPROTEIN"/>
    <property type="match status" value="1"/>
</dbReference>
<feature type="compositionally biased region" description="Polar residues" evidence="1">
    <location>
        <begin position="23"/>
        <end position="40"/>
    </location>
</feature>
<dbReference type="RefSeq" id="WP_172247445.1">
    <property type="nucleotide sequence ID" value="NZ_BMDD01000002.1"/>
</dbReference>
<feature type="region of interest" description="Disordered" evidence="1">
    <location>
        <begin position="23"/>
        <end position="46"/>
    </location>
</feature>
<dbReference type="EMBL" id="BMDD01000002">
    <property type="protein sequence ID" value="GGH77772.1"/>
    <property type="molecule type" value="Genomic_DNA"/>
</dbReference>
<evidence type="ECO:0000256" key="1">
    <source>
        <dbReference type="SAM" id="MobiDB-lite"/>
    </source>
</evidence>
<keyword evidence="3" id="KW-1185">Reference proteome</keyword>